<evidence type="ECO:0000313" key="3">
    <source>
        <dbReference type="Proteomes" id="UP001168821"/>
    </source>
</evidence>
<dbReference type="Proteomes" id="UP001168821">
    <property type="component" value="Unassembled WGS sequence"/>
</dbReference>
<organism evidence="2 3">
    <name type="scientific">Zophobas morio</name>
    <dbReference type="NCBI Taxonomy" id="2755281"/>
    <lineage>
        <taxon>Eukaryota</taxon>
        <taxon>Metazoa</taxon>
        <taxon>Ecdysozoa</taxon>
        <taxon>Arthropoda</taxon>
        <taxon>Hexapoda</taxon>
        <taxon>Insecta</taxon>
        <taxon>Pterygota</taxon>
        <taxon>Neoptera</taxon>
        <taxon>Endopterygota</taxon>
        <taxon>Coleoptera</taxon>
        <taxon>Polyphaga</taxon>
        <taxon>Cucujiformia</taxon>
        <taxon>Tenebrionidae</taxon>
        <taxon>Zophobas</taxon>
    </lineage>
</organism>
<reference evidence="2" key="1">
    <citation type="journal article" date="2023" name="G3 (Bethesda)">
        <title>Whole genome assemblies of Zophobas morio and Tenebrio molitor.</title>
        <authorList>
            <person name="Kaur S."/>
            <person name="Stinson S.A."/>
            <person name="diCenzo G.C."/>
        </authorList>
    </citation>
    <scope>NUCLEOTIDE SEQUENCE</scope>
    <source>
        <strain evidence="2">QUZm001</strain>
    </source>
</reference>
<proteinExistence type="predicted"/>
<sequence length="118" mass="12732">MTQDSSPTIKNQIDNLRENNFFVAQLHESITLPFVAAFITDFKKTLTGVPAATCPLERPICLKNSNDYGRKGGSCAPSGQFLQIEQLAAPVPLQPSSRTSPGPFCPGRAASDAEWVPL</sequence>
<dbReference type="EMBL" id="JALNTZ010000003">
    <property type="protein sequence ID" value="KAJ3658264.1"/>
    <property type="molecule type" value="Genomic_DNA"/>
</dbReference>
<accession>A0AA38ING0</accession>
<name>A0AA38ING0_9CUCU</name>
<evidence type="ECO:0000313" key="2">
    <source>
        <dbReference type="EMBL" id="KAJ3658264.1"/>
    </source>
</evidence>
<dbReference type="AlphaFoldDB" id="A0AA38ING0"/>
<feature type="region of interest" description="Disordered" evidence="1">
    <location>
        <begin position="92"/>
        <end position="111"/>
    </location>
</feature>
<protein>
    <submittedName>
        <fullName evidence="2">Uncharacterized protein</fullName>
    </submittedName>
</protein>
<gene>
    <name evidence="2" type="ORF">Zmor_010015</name>
</gene>
<comment type="caution">
    <text evidence="2">The sequence shown here is derived from an EMBL/GenBank/DDBJ whole genome shotgun (WGS) entry which is preliminary data.</text>
</comment>
<evidence type="ECO:0000256" key="1">
    <source>
        <dbReference type="SAM" id="MobiDB-lite"/>
    </source>
</evidence>
<keyword evidence="3" id="KW-1185">Reference proteome</keyword>